<dbReference type="SUPFAM" id="SSF52777">
    <property type="entry name" value="CoA-dependent acyltransferases"/>
    <property type="match status" value="2"/>
</dbReference>
<reference evidence="14 15" key="1">
    <citation type="submission" date="2019-09" db="EMBL/GenBank/DDBJ databases">
        <title>Nocardioides panacisoli sp. nov., isolated from the soil of a ginseng field.</title>
        <authorList>
            <person name="Cho C."/>
        </authorList>
    </citation>
    <scope>NUCLEOTIDE SEQUENCE [LARGE SCALE GENOMIC DNA]</scope>
    <source>
        <strain evidence="14 15">BN130099</strain>
    </source>
</reference>
<dbReference type="GO" id="GO:0051701">
    <property type="term" value="P:biological process involved in interaction with host"/>
    <property type="evidence" value="ECO:0007669"/>
    <property type="project" value="TreeGrafter"/>
</dbReference>
<dbReference type="PANTHER" id="PTHR31650:SF1">
    <property type="entry name" value="WAX ESTER SYNTHASE_DIACYLGLYCEROL ACYLTRANSFERASE 4-RELATED"/>
    <property type="match status" value="1"/>
</dbReference>
<gene>
    <name evidence="14" type="ORF">F0U44_16640</name>
</gene>
<dbReference type="EC" id="2.3.1.20" evidence="4 11"/>
<dbReference type="InterPro" id="IPR014292">
    <property type="entry name" value="Acyl_transf_WS/DGAT"/>
</dbReference>
<evidence type="ECO:0000256" key="8">
    <source>
        <dbReference type="ARBA" id="ARBA00023098"/>
    </source>
</evidence>
<keyword evidence="15" id="KW-1185">Reference proteome</keyword>
<evidence type="ECO:0000256" key="10">
    <source>
        <dbReference type="ARBA" id="ARBA00048109"/>
    </source>
</evidence>
<comment type="pathway">
    <text evidence="2">Lipid metabolism.</text>
</comment>
<dbReference type="GO" id="GO:0019432">
    <property type="term" value="P:triglyceride biosynthetic process"/>
    <property type="evidence" value="ECO:0007669"/>
    <property type="project" value="UniProtKB-UniPathway"/>
</dbReference>
<dbReference type="Proteomes" id="UP000325003">
    <property type="component" value="Unassembled WGS sequence"/>
</dbReference>
<evidence type="ECO:0000259" key="13">
    <source>
        <dbReference type="Pfam" id="PF06974"/>
    </source>
</evidence>
<evidence type="ECO:0000256" key="1">
    <source>
        <dbReference type="ARBA" id="ARBA00004771"/>
    </source>
</evidence>
<dbReference type="InterPro" id="IPR023213">
    <property type="entry name" value="CAT-like_dom_sf"/>
</dbReference>
<dbReference type="GO" id="GO:0071731">
    <property type="term" value="P:response to nitric oxide"/>
    <property type="evidence" value="ECO:0007669"/>
    <property type="project" value="TreeGrafter"/>
</dbReference>
<comment type="caution">
    <text evidence="14">The sequence shown here is derived from an EMBL/GenBank/DDBJ whole genome shotgun (WGS) entry which is preliminary data.</text>
</comment>
<accession>A0A5B1L8B7</accession>
<evidence type="ECO:0000256" key="6">
    <source>
        <dbReference type="ARBA" id="ARBA00022679"/>
    </source>
</evidence>
<keyword evidence="5 11" id="KW-0444">Lipid biosynthesis</keyword>
<evidence type="ECO:0000256" key="4">
    <source>
        <dbReference type="ARBA" id="ARBA00013244"/>
    </source>
</evidence>
<evidence type="ECO:0000256" key="2">
    <source>
        <dbReference type="ARBA" id="ARBA00005189"/>
    </source>
</evidence>
<organism evidence="14 15">
    <name type="scientific">Nocardioides humilatus</name>
    <dbReference type="NCBI Taxonomy" id="2607660"/>
    <lineage>
        <taxon>Bacteria</taxon>
        <taxon>Bacillati</taxon>
        <taxon>Actinomycetota</taxon>
        <taxon>Actinomycetes</taxon>
        <taxon>Propionibacteriales</taxon>
        <taxon>Nocardioidaceae</taxon>
        <taxon>Nocardioides</taxon>
    </lineage>
</organism>
<keyword evidence="6 11" id="KW-0808">Transferase</keyword>
<evidence type="ECO:0000313" key="14">
    <source>
        <dbReference type="EMBL" id="KAA1416815.1"/>
    </source>
</evidence>
<evidence type="ECO:0000313" key="15">
    <source>
        <dbReference type="Proteomes" id="UP000325003"/>
    </source>
</evidence>
<name>A0A5B1L8B7_9ACTN</name>
<dbReference type="InterPro" id="IPR004255">
    <property type="entry name" value="O-acyltransferase_WSD1_N"/>
</dbReference>
<dbReference type="InterPro" id="IPR045034">
    <property type="entry name" value="O-acyltransferase_WSD1-like"/>
</dbReference>
<comment type="pathway">
    <text evidence="1 11">Glycerolipid metabolism; triacylglycerol biosynthesis.</text>
</comment>
<proteinExistence type="inferred from homology"/>
<evidence type="ECO:0000256" key="9">
    <source>
        <dbReference type="ARBA" id="ARBA00023315"/>
    </source>
</evidence>
<dbReference type="Gene3D" id="3.30.559.10">
    <property type="entry name" value="Chloramphenicol acetyltransferase-like domain"/>
    <property type="match status" value="1"/>
</dbReference>
<evidence type="ECO:0000256" key="3">
    <source>
        <dbReference type="ARBA" id="ARBA00009587"/>
    </source>
</evidence>
<dbReference type="EMBL" id="VUJV01000006">
    <property type="protein sequence ID" value="KAA1416815.1"/>
    <property type="molecule type" value="Genomic_DNA"/>
</dbReference>
<dbReference type="PANTHER" id="PTHR31650">
    <property type="entry name" value="O-ACYLTRANSFERASE (WSD1-LIKE) FAMILY PROTEIN"/>
    <property type="match status" value="1"/>
</dbReference>
<dbReference type="Gene3D" id="3.30.559.30">
    <property type="entry name" value="Nonribosomal peptide synthetase, condensation domain"/>
    <property type="match status" value="1"/>
</dbReference>
<dbReference type="GO" id="GO:0006071">
    <property type="term" value="P:glycerol metabolic process"/>
    <property type="evidence" value="ECO:0007669"/>
    <property type="project" value="UniProtKB-KW"/>
</dbReference>
<dbReference type="GO" id="GO:0004144">
    <property type="term" value="F:diacylglycerol O-acyltransferase activity"/>
    <property type="evidence" value="ECO:0007669"/>
    <property type="project" value="UniProtKB-EC"/>
</dbReference>
<keyword evidence="8 11" id="KW-0443">Lipid metabolism</keyword>
<reference evidence="14 15" key="2">
    <citation type="submission" date="2019-09" db="EMBL/GenBank/DDBJ databases">
        <authorList>
            <person name="Jin C."/>
        </authorList>
    </citation>
    <scope>NUCLEOTIDE SEQUENCE [LARGE SCALE GENOMIC DNA]</scope>
    <source>
        <strain evidence="14 15">BN130099</strain>
    </source>
</reference>
<sequence length="470" mass="50861">MTKLGLADRIFLIQESAETPQHVAGLAVFSLPDSAPDDYLERLIATFQSTRDFAEPFNHVLAHPALRSVAPSFVRLADEDVDLEYHVRHNALPRPGGERQLGVLVSRLHSRPLDLTRPLWEVHLIEGLTGGRFAVYIKLHHALFDGIAGARLLQKMLNTDPTDPTLTPPWTIGRRRGQSSRADRSVATAAKNQLATASGLVRRTSQMVRDMVLPSDPDLAAPYRIPDLAVNGRVGQQRRVATQTFEFDRVRALANRADVTVNDVFLAICAGGLRRYLDEVGALPDAGLVAGTPVSVRSGATDASNNAFTIATMNLRTDIADPVERLQAIHRSSKATKESMDGLTKQAAISFGALSFAPYVVQGLVGLGGRMKPPFNLVISNVPGPIEPQYLAGSPLEMMAPLGVLSHGQGLFIAAFTIAGKMGLGFVGDRDSLPHLQRLAVYTGEALDELEKQVAPAPVRRLRAKSAPKQ</sequence>
<dbReference type="GO" id="GO:0005886">
    <property type="term" value="C:plasma membrane"/>
    <property type="evidence" value="ECO:0007669"/>
    <property type="project" value="TreeGrafter"/>
</dbReference>
<dbReference type="Pfam" id="PF03007">
    <property type="entry name" value="WS_DGAT_cat"/>
    <property type="match status" value="1"/>
</dbReference>
<keyword evidence="7 11" id="KW-0319">Glycerol metabolism</keyword>
<keyword evidence="9 11" id="KW-0012">Acyltransferase</keyword>
<dbReference type="NCBIfam" id="TIGR02946">
    <property type="entry name" value="acyl_WS_DGAT"/>
    <property type="match status" value="1"/>
</dbReference>
<dbReference type="AlphaFoldDB" id="A0A5B1L8B7"/>
<comment type="catalytic activity">
    <reaction evidence="10 11">
        <text>an acyl-CoA + a 1,2-diacyl-sn-glycerol = a triacyl-sn-glycerol + CoA</text>
        <dbReference type="Rhea" id="RHEA:10868"/>
        <dbReference type="ChEBI" id="CHEBI:17815"/>
        <dbReference type="ChEBI" id="CHEBI:57287"/>
        <dbReference type="ChEBI" id="CHEBI:58342"/>
        <dbReference type="ChEBI" id="CHEBI:64615"/>
        <dbReference type="EC" id="2.3.1.20"/>
    </reaction>
</comment>
<evidence type="ECO:0000256" key="11">
    <source>
        <dbReference type="RuleBase" id="RU361241"/>
    </source>
</evidence>
<protein>
    <recommendedName>
        <fullName evidence="4 11">Diacylglycerol O-acyltransferase</fullName>
        <ecNumber evidence="4 11">2.3.1.20</ecNumber>
    </recommendedName>
</protein>
<dbReference type="UniPathway" id="UPA00282"/>
<evidence type="ECO:0000256" key="5">
    <source>
        <dbReference type="ARBA" id="ARBA00022516"/>
    </source>
</evidence>
<feature type="domain" description="O-acyltransferase WSD1-like N-terminal" evidence="12">
    <location>
        <begin position="7"/>
        <end position="265"/>
    </location>
</feature>
<dbReference type="RefSeq" id="WP_149729485.1">
    <property type="nucleotide sequence ID" value="NZ_VUJV01000006.1"/>
</dbReference>
<dbReference type="Pfam" id="PF06974">
    <property type="entry name" value="WS_DGAT_C"/>
    <property type="match status" value="1"/>
</dbReference>
<comment type="similarity">
    <text evidence="3 11">Belongs to the long-chain O-acyltransferase family.</text>
</comment>
<dbReference type="InterPro" id="IPR009721">
    <property type="entry name" value="O-acyltransferase_WSD1_C"/>
</dbReference>
<evidence type="ECO:0000259" key="12">
    <source>
        <dbReference type="Pfam" id="PF03007"/>
    </source>
</evidence>
<evidence type="ECO:0000256" key="7">
    <source>
        <dbReference type="ARBA" id="ARBA00022798"/>
    </source>
</evidence>
<feature type="domain" description="O-acyltransferase WSD1 C-terminal" evidence="13">
    <location>
        <begin position="306"/>
        <end position="450"/>
    </location>
</feature>
<dbReference type="GO" id="GO:0001666">
    <property type="term" value="P:response to hypoxia"/>
    <property type="evidence" value="ECO:0007669"/>
    <property type="project" value="TreeGrafter"/>
</dbReference>